<proteinExistence type="predicted"/>
<dbReference type="InParanoid" id="A0A168L9W7"/>
<dbReference type="Proteomes" id="UP000078561">
    <property type="component" value="Unassembled WGS sequence"/>
</dbReference>
<sequence length="260" mass="29992">MRFFSPCLLDIGENKFGMFDQSSNHKAFADDALVASRMNRDPHVHPKGKSCFRKTFFRLDGRRVEQDFYKVKETGKRKKDGTMKTENRGREGKKWRLFCGNNDTINNEGNTECCARHCLANQDDSFYQKCALCRIQGLKYTLIERLLSPPLNLYSTIYTSTTTTPCKKPSTKVACSSPSVRSSIANVVGSKGLKVTMENAFNEASPPDQCPTKIRRYYMKCWRYIEAYQEEMNGEDAEIDVCNKFKTWRYTSHRRLGIQD</sequence>
<protein>
    <submittedName>
        <fullName evidence="1">Uncharacterized protein</fullName>
    </submittedName>
</protein>
<dbReference type="OrthoDB" id="10044727at2759"/>
<dbReference type="STRING" id="4829.A0A168L9W7"/>
<gene>
    <name evidence="1" type="primary">ABSGL_01764.1 scaffold 2126</name>
</gene>
<dbReference type="EMBL" id="LT550942">
    <property type="protein sequence ID" value="SAL96366.1"/>
    <property type="molecule type" value="Genomic_DNA"/>
</dbReference>
<accession>A0A168L9W7</accession>
<organism evidence="1">
    <name type="scientific">Absidia glauca</name>
    <name type="common">Pin mould</name>
    <dbReference type="NCBI Taxonomy" id="4829"/>
    <lineage>
        <taxon>Eukaryota</taxon>
        <taxon>Fungi</taxon>
        <taxon>Fungi incertae sedis</taxon>
        <taxon>Mucoromycota</taxon>
        <taxon>Mucoromycotina</taxon>
        <taxon>Mucoromycetes</taxon>
        <taxon>Mucorales</taxon>
        <taxon>Cunninghamellaceae</taxon>
        <taxon>Absidia</taxon>
    </lineage>
</organism>
<reference evidence="1" key="1">
    <citation type="submission" date="2016-04" db="EMBL/GenBank/DDBJ databases">
        <authorList>
            <person name="Evans L.H."/>
            <person name="Alamgir A."/>
            <person name="Owens N."/>
            <person name="Weber N.D."/>
            <person name="Virtaneva K."/>
            <person name="Barbian K."/>
            <person name="Babar A."/>
            <person name="Rosenke K."/>
        </authorList>
    </citation>
    <scope>NUCLEOTIDE SEQUENCE [LARGE SCALE GENOMIC DNA]</scope>
    <source>
        <strain evidence="1">CBS 101.48</strain>
    </source>
</reference>
<evidence type="ECO:0000313" key="1">
    <source>
        <dbReference type="EMBL" id="SAL96366.1"/>
    </source>
</evidence>
<name>A0A168L9W7_ABSGL</name>
<evidence type="ECO:0000313" key="2">
    <source>
        <dbReference type="Proteomes" id="UP000078561"/>
    </source>
</evidence>
<keyword evidence="2" id="KW-1185">Reference proteome</keyword>
<dbReference type="AlphaFoldDB" id="A0A168L9W7"/>